<evidence type="ECO:0000259" key="1">
    <source>
        <dbReference type="Pfam" id="PF01890"/>
    </source>
</evidence>
<name>A0A9D1JRL7_9FIRM</name>
<dbReference type="SUPFAM" id="SSF159664">
    <property type="entry name" value="CobE/GbiG C-terminal domain-like"/>
    <property type="match status" value="1"/>
</dbReference>
<organism evidence="4 5">
    <name type="scientific">Candidatus Scybalocola faecigallinarum</name>
    <dbReference type="NCBI Taxonomy" id="2840941"/>
    <lineage>
        <taxon>Bacteria</taxon>
        <taxon>Bacillati</taxon>
        <taxon>Bacillota</taxon>
        <taxon>Clostridia</taxon>
        <taxon>Lachnospirales</taxon>
        <taxon>Lachnospiraceae</taxon>
        <taxon>Lachnospiraceae incertae sedis</taxon>
        <taxon>Candidatus Scybalocola (ex Gilroy et al. 2021)</taxon>
    </lineage>
</organism>
<evidence type="ECO:0000313" key="5">
    <source>
        <dbReference type="Proteomes" id="UP000823927"/>
    </source>
</evidence>
<feature type="domain" description="CobE/GbiG C-terminal" evidence="1">
    <location>
        <begin position="226"/>
        <end position="361"/>
    </location>
</feature>
<feature type="domain" description="Cobalamin synthesis G N-terminal" evidence="2">
    <location>
        <begin position="43"/>
        <end position="123"/>
    </location>
</feature>
<dbReference type="InterPro" id="IPR038029">
    <property type="entry name" value="GbiG_N_sf"/>
</dbReference>
<dbReference type="PANTHER" id="PTHR37477">
    <property type="entry name" value="COBALT-PRECORRIN-5A HYDROLASE"/>
    <property type="match status" value="1"/>
</dbReference>
<dbReference type="Proteomes" id="UP000823927">
    <property type="component" value="Unassembled WGS sequence"/>
</dbReference>
<dbReference type="Pfam" id="PF11760">
    <property type="entry name" value="CbiG_N"/>
    <property type="match status" value="1"/>
</dbReference>
<reference evidence="4" key="1">
    <citation type="submission" date="2020-10" db="EMBL/GenBank/DDBJ databases">
        <authorList>
            <person name="Gilroy R."/>
        </authorList>
    </citation>
    <scope>NUCLEOTIDE SEQUENCE</scope>
    <source>
        <strain evidence="4">CHK178-757</strain>
    </source>
</reference>
<dbReference type="InterPro" id="IPR002750">
    <property type="entry name" value="CobE/GbiG_C"/>
</dbReference>
<dbReference type="InterPro" id="IPR021744">
    <property type="entry name" value="CbiG_N"/>
</dbReference>
<dbReference type="GO" id="GO:0009236">
    <property type="term" value="P:cobalamin biosynthetic process"/>
    <property type="evidence" value="ECO:0007669"/>
    <property type="project" value="InterPro"/>
</dbReference>
<dbReference type="Gene3D" id="3.40.50.11220">
    <property type="match status" value="1"/>
</dbReference>
<dbReference type="Pfam" id="PF01890">
    <property type="entry name" value="CbiG_C"/>
    <property type="match status" value="1"/>
</dbReference>
<evidence type="ECO:0000259" key="2">
    <source>
        <dbReference type="Pfam" id="PF11760"/>
    </source>
</evidence>
<reference evidence="4" key="2">
    <citation type="journal article" date="2021" name="PeerJ">
        <title>Extensive microbial diversity within the chicken gut microbiome revealed by metagenomics and culture.</title>
        <authorList>
            <person name="Gilroy R."/>
            <person name="Ravi A."/>
            <person name="Getino M."/>
            <person name="Pursley I."/>
            <person name="Horton D.L."/>
            <person name="Alikhan N.F."/>
            <person name="Baker D."/>
            <person name="Gharbi K."/>
            <person name="Hall N."/>
            <person name="Watson M."/>
            <person name="Adriaenssens E.M."/>
            <person name="Foster-Nyarko E."/>
            <person name="Jarju S."/>
            <person name="Secka A."/>
            <person name="Antonio M."/>
            <person name="Oren A."/>
            <person name="Chaudhuri R.R."/>
            <person name="La Ragione R."/>
            <person name="Hildebrand F."/>
            <person name="Pallen M.J."/>
        </authorList>
    </citation>
    <scope>NUCLEOTIDE SEQUENCE</scope>
    <source>
        <strain evidence="4">CHK178-757</strain>
    </source>
</reference>
<evidence type="ECO:0000259" key="3">
    <source>
        <dbReference type="Pfam" id="PF11761"/>
    </source>
</evidence>
<dbReference type="PANTHER" id="PTHR37477:SF1">
    <property type="entry name" value="COBALT-PRECORRIN-5A HYDROLASE"/>
    <property type="match status" value="1"/>
</dbReference>
<comment type="caution">
    <text evidence="4">The sequence shown here is derived from an EMBL/GenBank/DDBJ whole genome shotgun (WGS) entry which is preliminary data.</text>
</comment>
<dbReference type="InterPro" id="IPR036518">
    <property type="entry name" value="CobE/GbiG_C_sf"/>
</dbReference>
<proteinExistence type="predicted"/>
<dbReference type="Pfam" id="PF11761">
    <property type="entry name" value="CbiG_mid"/>
    <property type="match status" value="1"/>
</dbReference>
<protein>
    <submittedName>
        <fullName evidence="4">Cobalamin biosynthesis protein</fullName>
    </submittedName>
</protein>
<accession>A0A9D1JRL7</accession>
<dbReference type="InterPro" id="IPR021745">
    <property type="entry name" value="CbiG_mid"/>
</dbReference>
<dbReference type="InterPro" id="IPR052553">
    <property type="entry name" value="CbiG_hydrolase"/>
</dbReference>
<dbReference type="EMBL" id="DVIT01000055">
    <property type="protein sequence ID" value="HIS48402.1"/>
    <property type="molecule type" value="Genomic_DNA"/>
</dbReference>
<dbReference type="AlphaFoldDB" id="A0A9D1JRL7"/>
<sequence length="374" mass="40390">MKLAYFSLTPGGDRLCAAMAQHMPGMVVTREVLLQEGCSFAQMTARMWPLYDGLVFVMASGIVVRTIAPLLVSKTSDPAVVVMDARGQYAVSLLSGHLGGANELAQALAKICHGQAVITTGTDVEHTLAFDVFAKKNQLRIENIAVLKYISAAMIEKAPAGLWCPWPADGIFPSNVQIQGNKNCVSRDGGSETPGDMPWVFIGHDYDVPEALKTMDRVLYLRPKNLYVGVGCKRGTAFEAMEAAFSDFLRASQVNVQDVAGLCTIELKKDEPAIVSLAKKYCLELKIIDHEQIRALEAAGAVQVSEFVRSVTQVGSVCEACALAAAQNAEKDPAQAPDLSMQKARKIRGKTIYPGMTFALAEAPVFFQGLKEET</sequence>
<feature type="domain" description="Cobalamin biosynthesis central region" evidence="3">
    <location>
        <begin position="129"/>
        <end position="167"/>
    </location>
</feature>
<evidence type="ECO:0000313" key="4">
    <source>
        <dbReference type="EMBL" id="HIS48402.1"/>
    </source>
</evidence>
<dbReference type="Gene3D" id="3.30.420.180">
    <property type="entry name" value="CobE/GbiG C-terminal domain"/>
    <property type="match status" value="1"/>
</dbReference>
<gene>
    <name evidence="4" type="ORF">IAB46_12780</name>
</gene>
<dbReference type="SUPFAM" id="SSF159672">
    <property type="entry name" value="CbiG N-terminal domain-like"/>
    <property type="match status" value="1"/>
</dbReference>